<feature type="region of interest" description="Disordered" evidence="1">
    <location>
        <begin position="147"/>
        <end position="170"/>
    </location>
</feature>
<sequence length="195" mass="22133">MEIGLTRGRVFWSGGEKPTCTLPILINGIERLALIDSGCSQSVNRQQLVLTGQEEPHAQVLIACVHGDQRYYPVATLRMDWKGEDENMRVGVLTRLGEAVILGTDYEDFPSLLTKASQELVLRSWWEEVPVGIGEEEKRQPIEILSRKKKREQQKHYSQNRPAPLVDTPEVASRMCTIPGEFRQNQRDDPSLKHA</sequence>
<evidence type="ECO:0000313" key="3">
    <source>
        <dbReference type="Proteomes" id="UP001066276"/>
    </source>
</evidence>
<evidence type="ECO:0000256" key="1">
    <source>
        <dbReference type="SAM" id="MobiDB-lite"/>
    </source>
</evidence>
<accession>A0AAV7RNZ2</accession>
<gene>
    <name evidence="2" type="ORF">NDU88_006427</name>
</gene>
<comment type="caution">
    <text evidence="2">The sequence shown here is derived from an EMBL/GenBank/DDBJ whole genome shotgun (WGS) entry which is preliminary data.</text>
</comment>
<name>A0AAV7RNZ2_PLEWA</name>
<dbReference type="InterPro" id="IPR021109">
    <property type="entry name" value="Peptidase_aspartic_dom_sf"/>
</dbReference>
<dbReference type="EMBL" id="JANPWB010000009">
    <property type="protein sequence ID" value="KAJ1153668.1"/>
    <property type="molecule type" value="Genomic_DNA"/>
</dbReference>
<protein>
    <submittedName>
        <fullName evidence="2">Uncharacterized protein</fullName>
    </submittedName>
</protein>
<keyword evidence="3" id="KW-1185">Reference proteome</keyword>
<proteinExistence type="predicted"/>
<organism evidence="2 3">
    <name type="scientific">Pleurodeles waltl</name>
    <name type="common">Iberian ribbed newt</name>
    <dbReference type="NCBI Taxonomy" id="8319"/>
    <lineage>
        <taxon>Eukaryota</taxon>
        <taxon>Metazoa</taxon>
        <taxon>Chordata</taxon>
        <taxon>Craniata</taxon>
        <taxon>Vertebrata</taxon>
        <taxon>Euteleostomi</taxon>
        <taxon>Amphibia</taxon>
        <taxon>Batrachia</taxon>
        <taxon>Caudata</taxon>
        <taxon>Salamandroidea</taxon>
        <taxon>Salamandridae</taxon>
        <taxon>Pleurodelinae</taxon>
        <taxon>Pleurodeles</taxon>
    </lineage>
</organism>
<evidence type="ECO:0000313" key="2">
    <source>
        <dbReference type="EMBL" id="KAJ1153668.1"/>
    </source>
</evidence>
<dbReference type="SUPFAM" id="SSF50630">
    <property type="entry name" value="Acid proteases"/>
    <property type="match status" value="1"/>
</dbReference>
<dbReference type="AlphaFoldDB" id="A0AAV7RNZ2"/>
<reference evidence="2" key="1">
    <citation type="journal article" date="2022" name="bioRxiv">
        <title>Sequencing and chromosome-scale assembly of the giantPleurodeles waltlgenome.</title>
        <authorList>
            <person name="Brown T."/>
            <person name="Elewa A."/>
            <person name="Iarovenko S."/>
            <person name="Subramanian E."/>
            <person name="Araus A.J."/>
            <person name="Petzold A."/>
            <person name="Susuki M."/>
            <person name="Suzuki K.-i.T."/>
            <person name="Hayashi T."/>
            <person name="Toyoda A."/>
            <person name="Oliveira C."/>
            <person name="Osipova E."/>
            <person name="Leigh N.D."/>
            <person name="Simon A."/>
            <person name="Yun M.H."/>
        </authorList>
    </citation>
    <scope>NUCLEOTIDE SEQUENCE</scope>
    <source>
        <strain evidence="2">20211129_DDA</strain>
        <tissue evidence="2">Liver</tissue>
    </source>
</reference>
<dbReference type="Proteomes" id="UP001066276">
    <property type="component" value="Chromosome 5"/>
</dbReference>